<dbReference type="CDD" id="cd09010">
    <property type="entry name" value="MTAP_SsMTAPII_like_MTIP"/>
    <property type="match status" value="1"/>
</dbReference>
<evidence type="ECO:0000256" key="3">
    <source>
        <dbReference type="ARBA" id="ARBA00022726"/>
    </source>
</evidence>
<dbReference type="InterPro" id="IPR035994">
    <property type="entry name" value="Nucleoside_phosphorylase_sf"/>
</dbReference>
<evidence type="ECO:0000256" key="2">
    <source>
        <dbReference type="ARBA" id="ARBA00022679"/>
    </source>
</evidence>
<comment type="catalytic activity">
    <reaction evidence="5">
        <text>a purine D-ribonucleoside + phosphate = a purine nucleobase + alpha-D-ribose 1-phosphate</text>
        <dbReference type="Rhea" id="RHEA:19805"/>
        <dbReference type="ChEBI" id="CHEBI:26386"/>
        <dbReference type="ChEBI" id="CHEBI:43474"/>
        <dbReference type="ChEBI" id="CHEBI:57720"/>
        <dbReference type="ChEBI" id="CHEBI:142355"/>
        <dbReference type="EC" id="2.4.2.1"/>
    </reaction>
</comment>
<dbReference type="PANTHER" id="PTHR42679:SF3">
    <property type="entry name" value="S-METHYL-5'-THIOADENOSINE PHOSPHORYLASE"/>
    <property type="match status" value="1"/>
</dbReference>
<feature type="binding site" evidence="5">
    <location>
        <position position="184"/>
    </location>
    <ligand>
        <name>substrate</name>
    </ligand>
</feature>
<dbReference type="GO" id="GO:0017061">
    <property type="term" value="F:S-methyl-5-thioadenosine phosphorylase activity"/>
    <property type="evidence" value="ECO:0007669"/>
    <property type="project" value="InterPro"/>
</dbReference>
<keyword evidence="1 5" id="KW-0328">Glycosyltransferase</keyword>
<dbReference type="SUPFAM" id="SSF53167">
    <property type="entry name" value="Purine and uridine phosphorylases"/>
    <property type="match status" value="1"/>
</dbReference>
<evidence type="ECO:0000313" key="7">
    <source>
        <dbReference type="EMBL" id="AIE99379.1"/>
    </source>
</evidence>
<organism evidence="7">
    <name type="scientific">uncultured marine thaumarchaeote KM3_10_C07</name>
    <dbReference type="NCBI Taxonomy" id="1455986"/>
    <lineage>
        <taxon>Archaea</taxon>
        <taxon>Nitrososphaerota</taxon>
        <taxon>environmental samples</taxon>
    </lineage>
</organism>
<dbReference type="Pfam" id="PF01048">
    <property type="entry name" value="PNP_UDP_1"/>
    <property type="match status" value="1"/>
</dbReference>
<gene>
    <name evidence="7" type="primary">mtaP</name>
</gene>
<comment type="pathway">
    <text evidence="5">Purine metabolism; purine nucleoside salvage.</text>
</comment>
<dbReference type="NCBIfam" id="NF006599">
    <property type="entry name" value="PRK09136.1"/>
    <property type="match status" value="1"/>
</dbReference>
<name>A0A075G7J5_9ARCH</name>
<evidence type="ECO:0000256" key="4">
    <source>
        <dbReference type="ARBA" id="ARBA00063054"/>
    </source>
</evidence>
<dbReference type="AlphaFoldDB" id="A0A075G7J5"/>
<keyword evidence="3 5" id="KW-0660">Purine salvage</keyword>
<comment type="miscellaneous">
    <text evidence="5">Although this enzyme belongs to the family of MTA phosphorylases based on sequence homology, it lacks several conserved amino acids in the substrate binding pocket that confer specificity towards MTA.</text>
</comment>
<dbReference type="GO" id="GO:0019509">
    <property type="term" value="P:L-methionine salvage from methylthioadenosine"/>
    <property type="evidence" value="ECO:0007669"/>
    <property type="project" value="TreeGrafter"/>
</dbReference>
<sequence length="260" mass="28702">MKAEIAIIGGTGIYDTEIISNNQTVDLETPYGKTSDSLTVGEFNGKKIVFLPRHGKKHSVPPHKINFRANIWALKEIGVKRIIAPCAVGSLRENMEPGHIAIPDQFIDRTKDRESTFYDKGTVAHISTADPFCPELRDLAISAGKKLDYGIHEKATQVCIEGPRFSTRAESNMFRNWGADTINMTLFPECVLARESQICYVAIATITDYDNLGGTAVSHHEVLKTLEKNVEKTSSIIQNIIPQINDDRDCLCANALDGAI</sequence>
<keyword evidence="2 5" id="KW-0808">Transferase</keyword>
<feature type="domain" description="Nucleoside phosphorylase" evidence="6">
    <location>
        <begin position="4"/>
        <end position="241"/>
    </location>
</feature>
<evidence type="ECO:0000259" key="6">
    <source>
        <dbReference type="Pfam" id="PF01048"/>
    </source>
</evidence>
<dbReference type="UniPathway" id="UPA00606"/>
<comment type="similarity">
    <text evidence="5">Belongs to the PNP/MTAP phosphorylase family. MTAP subfamily.</text>
</comment>
<dbReference type="InterPro" id="IPR000845">
    <property type="entry name" value="Nucleoside_phosphorylase_d"/>
</dbReference>
<dbReference type="EMBL" id="KF900562">
    <property type="protein sequence ID" value="AIE99379.1"/>
    <property type="molecule type" value="Genomic_DNA"/>
</dbReference>
<comment type="caution">
    <text evidence="5">Lacks conserved residue(s) required for the propagation of feature annotation.</text>
</comment>
<dbReference type="HAMAP" id="MF_01963">
    <property type="entry name" value="MTAP"/>
    <property type="match status" value="1"/>
</dbReference>
<dbReference type="Gene3D" id="3.40.50.1580">
    <property type="entry name" value="Nucleoside phosphorylase domain"/>
    <property type="match status" value="1"/>
</dbReference>
<dbReference type="NCBIfam" id="NF005876">
    <property type="entry name" value="PRK07823.1"/>
    <property type="match status" value="1"/>
</dbReference>
<dbReference type="PANTHER" id="PTHR42679">
    <property type="entry name" value="S-METHYL-5'-THIOADENOSINE PHOSPHORYLASE"/>
    <property type="match status" value="1"/>
</dbReference>
<proteinExistence type="inferred from homology"/>
<feature type="binding site" evidence="5">
    <location>
        <begin position="208"/>
        <end position="210"/>
    </location>
    <ligand>
        <name>substrate</name>
    </ligand>
</feature>
<evidence type="ECO:0000256" key="5">
    <source>
        <dbReference type="HAMAP-Rule" id="MF_01963"/>
    </source>
</evidence>
<feature type="binding site" evidence="5">
    <location>
        <position position="11"/>
    </location>
    <ligand>
        <name>phosphate</name>
        <dbReference type="ChEBI" id="CHEBI:43474"/>
    </ligand>
</feature>
<dbReference type="GO" id="GO:0005829">
    <property type="term" value="C:cytosol"/>
    <property type="evidence" value="ECO:0007669"/>
    <property type="project" value="TreeGrafter"/>
</dbReference>
<accession>A0A075G7J5</accession>
<feature type="site" description="Important for substrate specificity" evidence="5">
    <location>
        <position position="166"/>
    </location>
</feature>
<evidence type="ECO:0000256" key="1">
    <source>
        <dbReference type="ARBA" id="ARBA00022676"/>
    </source>
</evidence>
<feature type="site" description="Important for substrate specificity" evidence="5">
    <location>
        <position position="219"/>
    </location>
</feature>
<feature type="binding site" evidence="5">
    <location>
        <position position="185"/>
    </location>
    <ligand>
        <name>phosphate</name>
        <dbReference type="ChEBI" id="CHEBI:43474"/>
    </ligand>
</feature>
<dbReference type="GO" id="GO:0006166">
    <property type="term" value="P:purine ribonucleoside salvage"/>
    <property type="evidence" value="ECO:0007669"/>
    <property type="project" value="UniProtKB-UniRule"/>
</dbReference>
<comment type="function">
    <text evidence="5">Purine nucleoside phosphorylase involved in purine salvage.</text>
</comment>
<dbReference type="FunFam" id="3.40.50.1580:FF:000012">
    <property type="entry name" value="Probable 6-oxopurine nucleoside phosphorylase"/>
    <property type="match status" value="1"/>
</dbReference>
<protein>
    <recommendedName>
        <fullName evidence="5">Purine nucleoside phosphorylase</fullName>
        <shortName evidence="5">PNP</shortName>
        <ecNumber evidence="5">2.4.2.1</ecNumber>
    </recommendedName>
</protein>
<dbReference type="EC" id="2.4.2.1" evidence="5"/>
<comment type="subunit">
    <text evidence="4 5">Homohexamer. Dimer of a homotrimer.</text>
</comment>
<dbReference type="InterPro" id="IPR010044">
    <property type="entry name" value="MTAP"/>
</dbReference>
<dbReference type="NCBIfam" id="TIGR01694">
    <property type="entry name" value="MTAP"/>
    <property type="match status" value="1"/>
</dbReference>
<feature type="binding site" evidence="5">
    <location>
        <begin position="53"/>
        <end position="54"/>
    </location>
    <ligand>
        <name>phosphate</name>
        <dbReference type="ChEBI" id="CHEBI:43474"/>
    </ligand>
</feature>
<reference evidence="7" key="1">
    <citation type="journal article" date="2014" name="Genome Biol. Evol.">
        <title>Pangenome evidence for extensive interdomain horizontal transfer affecting lineage core and shell genes in uncultured planktonic thaumarchaeota and euryarchaeota.</title>
        <authorList>
            <person name="Deschamps P."/>
            <person name="Zivanovic Y."/>
            <person name="Moreira D."/>
            <person name="Rodriguez-Valera F."/>
            <person name="Lopez-Garcia P."/>
        </authorList>
    </citation>
    <scope>NUCLEOTIDE SEQUENCE</scope>
</reference>